<dbReference type="GO" id="GO:0016787">
    <property type="term" value="F:hydrolase activity"/>
    <property type="evidence" value="ECO:0007669"/>
    <property type="project" value="UniProtKB-KW"/>
</dbReference>
<sequence length="189" mass="20490">MVIAGFVIPSPGLSTPDPEYGDSSEYRPLAAPSNPELLIVPAIKLRAPIIPISMVLEGGVNVLHPPEDYREVGWWKSSAKPGSPSGQTLLTGHTVHTGGGVMNKLGELRPGAAVQIKTKRGTVEYLTTKVFVYTRAQLAKHSEELFSQDRPDNRLVLVTCTGWTGSEYTSNIIVFATPLGVRKNDDEPR</sequence>
<keyword evidence="1" id="KW-0378">Hydrolase</keyword>
<name>A0A3N0CIC4_9ACTN</name>
<dbReference type="InterPro" id="IPR023365">
    <property type="entry name" value="Sortase_dom-sf"/>
</dbReference>
<evidence type="ECO:0000256" key="2">
    <source>
        <dbReference type="PIRSR" id="PIRSR605754-1"/>
    </source>
</evidence>
<dbReference type="InterPro" id="IPR042001">
    <property type="entry name" value="Sortase_F"/>
</dbReference>
<evidence type="ECO:0000313" key="4">
    <source>
        <dbReference type="Proteomes" id="UP000267128"/>
    </source>
</evidence>
<organism evidence="3 4">
    <name type="scientific">Nocardioides marmoriginsengisoli</name>
    <dbReference type="NCBI Taxonomy" id="661483"/>
    <lineage>
        <taxon>Bacteria</taxon>
        <taxon>Bacillati</taxon>
        <taxon>Actinomycetota</taxon>
        <taxon>Actinomycetes</taxon>
        <taxon>Propionibacteriales</taxon>
        <taxon>Nocardioidaceae</taxon>
        <taxon>Nocardioides</taxon>
    </lineage>
</organism>
<reference evidence="3 4" key="1">
    <citation type="submission" date="2018-11" db="EMBL/GenBank/DDBJ databases">
        <authorList>
            <person name="Li F."/>
        </authorList>
    </citation>
    <scope>NUCLEOTIDE SEQUENCE [LARGE SCALE GENOMIC DNA]</scope>
    <source>
        <strain evidence="3 4">Gsoil 097</strain>
    </source>
</reference>
<dbReference type="Gene3D" id="2.40.260.10">
    <property type="entry name" value="Sortase"/>
    <property type="match status" value="1"/>
</dbReference>
<accession>A0A3N0CIC4</accession>
<dbReference type="AlphaFoldDB" id="A0A3N0CIC4"/>
<comment type="caution">
    <text evidence="3">The sequence shown here is derived from an EMBL/GenBank/DDBJ whole genome shotgun (WGS) entry which is preliminary data.</text>
</comment>
<dbReference type="CDD" id="cd05829">
    <property type="entry name" value="Sortase_F"/>
    <property type="match status" value="1"/>
</dbReference>
<dbReference type="SUPFAM" id="SSF63817">
    <property type="entry name" value="Sortase"/>
    <property type="match status" value="1"/>
</dbReference>
<gene>
    <name evidence="3" type="ORF">EFK50_15305</name>
</gene>
<dbReference type="EMBL" id="RJSE01000007">
    <property type="protein sequence ID" value="RNL63079.1"/>
    <property type="molecule type" value="Genomic_DNA"/>
</dbReference>
<feature type="active site" description="Acyl-thioester intermediate" evidence="2">
    <location>
        <position position="160"/>
    </location>
</feature>
<protein>
    <submittedName>
        <fullName evidence="3">Class F sortase</fullName>
    </submittedName>
</protein>
<feature type="active site" description="Proton donor/acceptor" evidence="2">
    <location>
        <position position="93"/>
    </location>
</feature>
<evidence type="ECO:0000256" key="1">
    <source>
        <dbReference type="ARBA" id="ARBA00022801"/>
    </source>
</evidence>
<dbReference type="Pfam" id="PF04203">
    <property type="entry name" value="Sortase"/>
    <property type="match status" value="1"/>
</dbReference>
<proteinExistence type="predicted"/>
<evidence type="ECO:0000313" key="3">
    <source>
        <dbReference type="EMBL" id="RNL63079.1"/>
    </source>
</evidence>
<dbReference type="InterPro" id="IPR005754">
    <property type="entry name" value="Sortase"/>
</dbReference>
<dbReference type="Proteomes" id="UP000267128">
    <property type="component" value="Unassembled WGS sequence"/>
</dbReference>
<keyword evidence="4" id="KW-1185">Reference proteome</keyword>